<dbReference type="RefSeq" id="WP_114829029.1">
    <property type="nucleotide sequence ID" value="NZ_QQTO01000022.1"/>
</dbReference>
<keyword evidence="1" id="KW-0812">Transmembrane</keyword>
<dbReference type="InterPro" id="IPR021738">
    <property type="entry name" value="DUF3309"/>
</dbReference>
<name>A0A370L7J5_9HYPH</name>
<accession>A0A370L7J5</accession>
<comment type="caution">
    <text evidence="2">The sequence shown here is derived from an EMBL/GenBank/DDBJ whole genome shotgun (WGS) entry which is preliminary data.</text>
</comment>
<reference evidence="3" key="1">
    <citation type="submission" date="2018-07" db="EMBL/GenBank/DDBJ databases">
        <authorList>
            <person name="Safronova V.I."/>
            <person name="Chirak E.R."/>
            <person name="Sazanova A.L."/>
        </authorList>
    </citation>
    <scope>NUCLEOTIDE SEQUENCE [LARGE SCALE GENOMIC DNA]</scope>
    <source>
        <strain evidence="3">RCAM04685</strain>
    </source>
</reference>
<evidence type="ECO:0000256" key="1">
    <source>
        <dbReference type="SAM" id="Phobius"/>
    </source>
</evidence>
<keyword evidence="3" id="KW-1185">Reference proteome</keyword>
<keyword evidence="1" id="KW-0472">Membrane</keyword>
<dbReference type="EMBL" id="QQTP01000004">
    <property type="protein sequence ID" value="RDJ26140.1"/>
    <property type="molecule type" value="Genomic_DNA"/>
</dbReference>
<evidence type="ECO:0000313" key="3">
    <source>
        <dbReference type="Proteomes" id="UP000255207"/>
    </source>
</evidence>
<gene>
    <name evidence="2" type="ORF">DWE98_09880</name>
</gene>
<protein>
    <submittedName>
        <fullName evidence="2">DUF3309 family protein</fullName>
    </submittedName>
</protein>
<organism evidence="2 3">
    <name type="scientific">Bosea caraganae</name>
    <dbReference type="NCBI Taxonomy" id="2763117"/>
    <lineage>
        <taxon>Bacteria</taxon>
        <taxon>Pseudomonadati</taxon>
        <taxon>Pseudomonadota</taxon>
        <taxon>Alphaproteobacteria</taxon>
        <taxon>Hyphomicrobiales</taxon>
        <taxon>Boseaceae</taxon>
        <taxon>Bosea</taxon>
    </lineage>
</organism>
<proteinExistence type="predicted"/>
<dbReference type="Pfam" id="PF11752">
    <property type="entry name" value="DUF3309"/>
    <property type="match status" value="1"/>
</dbReference>
<dbReference type="Proteomes" id="UP000255207">
    <property type="component" value="Unassembled WGS sequence"/>
</dbReference>
<feature type="transmembrane region" description="Helical" evidence="1">
    <location>
        <begin position="33"/>
        <end position="55"/>
    </location>
</feature>
<keyword evidence="1" id="KW-1133">Transmembrane helix</keyword>
<dbReference type="AlphaFoldDB" id="A0A370L7J5"/>
<evidence type="ECO:0000313" key="2">
    <source>
        <dbReference type="EMBL" id="RDJ26140.1"/>
    </source>
</evidence>
<sequence>MSTLVIVLLVLLLMGGGGYYGHRSYGPTGLGSVIGLVLVVVLVLWLLGAIGGVPVRV</sequence>